<sequence length="51" mass="5988">MTINLKDDNGKFLGNTKSLYFQLCTRYEHNLKIWRDKVNKRPLSGSNTCPK</sequence>
<dbReference type="EnsemblMetazoa" id="tetur33g00580.1">
    <property type="protein sequence ID" value="tetur33g00580.1"/>
    <property type="gene ID" value="tetur33g00580"/>
</dbReference>
<evidence type="ECO:0000313" key="1">
    <source>
        <dbReference type="EnsemblMetazoa" id="tetur33g00580.1"/>
    </source>
</evidence>
<reference evidence="1" key="2">
    <citation type="submission" date="2015-06" db="UniProtKB">
        <authorList>
            <consortium name="EnsemblMetazoa"/>
        </authorList>
    </citation>
    <scope>IDENTIFICATION</scope>
</reference>
<name>T1L2E0_TETUR</name>
<evidence type="ECO:0000313" key="2">
    <source>
        <dbReference type="Proteomes" id="UP000015104"/>
    </source>
</evidence>
<protein>
    <submittedName>
        <fullName evidence="1">Uncharacterized protein</fullName>
    </submittedName>
</protein>
<dbReference type="EMBL" id="CAEY01000945">
    <property type="status" value="NOT_ANNOTATED_CDS"/>
    <property type="molecule type" value="Genomic_DNA"/>
</dbReference>
<dbReference type="AlphaFoldDB" id="T1L2E0"/>
<organism evidence="1 2">
    <name type="scientific">Tetranychus urticae</name>
    <name type="common">Two-spotted spider mite</name>
    <dbReference type="NCBI Taxonomy" id="32264"/>
    <lineage>
        <taxon>Eukaryota</taxon>
        <taxon>Metazoa</taxon>
        <taxon>Ecdysozoa</taxon>
        <taxon>Arthropoda</taxon>
        <taxon>Chelicerata</taxon>
        <taxon>Arachnida</taxon>
        <taxon>Acari</taxon>
        <taxon>Acariformes</taxon>
        <taxon>Trombidiformes</taxon>
        <taxon>Prostigmata</taxon>
        <taxon>Eleutherengona</taxon>
        <taxon>Raphignathae</taxon>
        <taxon>Tetranychoidea</taxon>
        <taxon>Tetranychidae</taxon>
        <taxon>Tetranychus</taxon>
    </lineage>
</organism>
<accession>T1L2E0</accession>
<keyword evidence="2" id="KW-1185">Reference proteome</keyword>
<proteinExistence type="predicted"/>
<dbReference type="Proteomes" id="UP000015104">
    <property type="component" value="Unassembled WGS sequence"/>
</dbReference>
<dbReference type="HOGENOM" id="CLU_3109042_0_0_1"/>
<reference evidence="2" key="1">
    <citation type="submission" date="2011-08" db="EMBL/GenBank/DDBJ databases">
        <authorList>
            <person name="Rombauts S."/>
        </authorList>
    </citation>
    <scope>NUCLEOTIDE SEQUENCE</scope>
    <source>
        <strain evidence="2">London</strain>
    </source>
</reference>